<sequence>MEKDKTVLADPTQKPGSQVNENLASIIFKNKEGSGSYTLKGTDKKVAYVTNELTGWKIGGTMLVSEVEEAAKPVFNTAIIVFSVTLIVAGTLIFFIVRSISKKIIQSCPLLEKKVSEGDLRDKLQIQSDDEIGQVGKGFNTMIDSLRSLIGAVQTSVENVASSSEELTASAGQTSKKQQSILH</sequence>
<dbReference type="InterPro" id="IPR003660">
    <property type="entry name" value="HAMP_dom"/>
</dbReference>
<dbReference type="CDD" id="cd06225">
    <property type="entry name" value="HAMP"/>
    <property type="match status" value="1"/>
</dbReference>
<feature type="domain" description="HAMP" evidence="5">
    <location>
        <begin position="113"/>
        <end position="151"/>
    </location>
</feature>
<dbReference type="EMBL" id="AP021906">
    <property type="protein sequence ID" value="BBP91902.1"/>
    <property type="molecule type" value="Genomic_DNA"/>
</dbReference>
<keyword evidence="3 4" id="KW-0472">Membrane</keyword>
<gene>
    <name evidence="6" type="ORF">BsIDN1_55200</name>
</gene>
<dbReference type="GO" id="GO:0007165">
    <property type="term" value="P:signal transduction"/>
    <property type="evidence" value="ECO:0007669"/>
    <property type="project" value="InterPro"/>
</dbReference>
<name>A0A5S9MGX9_BACIA</name>
<evidence type="ECO:0000256" key="4">
    <source>
        <dbReference type="SAM" id="Phobius"/>
    </source>
</evidence>
<keyword evidence="4" id="KW-1133">Transmembrane helix</keyword>
<proteinExistence type="predicted"/>
<comment type="subcellular location">
    <subcellularLocation>
        <location evidence="1">Cell membrane</location>
    </subcellularLocation>
</comment>
<dbReference type="PANTHER" id="PTHR32089:SF114">
    <property type="entry name" value="METHYL-ACCEPTING CHEMOTAXIS PROTEIN MCPB"/>
    <property type="match status" value="1"/>
</dbReference>
<dbReference type="Gene3D" id="3.30.450.20">
    <property type="entry name" value="PAS domain"/>
    <property type="match status" value="1"/>
</dbReference>
<protein>
    <recommendedName>
        <fullName evidence="5">HAMP domain-containing protein</fullName>
    </recommendedName>
</protein>
<evidence type="ECO:0000313" key="7">
    <source>
        <dbReference type="Proteomes" id="UP000464658"/>
    </source>
</evidence>
<dbReference type="PANTHER" id="PTHR32089">
    <property type="entry name" value="METHYL-ACCEPTING CHEMOTAXIS PROTEIN MCPB"/>
    <property type="match status" value="1"/>
</dbReference>
<evidence type="ECO:0000256" key="1">
    <source>
        <dbReference type="ARBA" id="ARBA00004236"/>
    </source>
</evidence>
<accession>A0A5S9MGX9</accession>
<evidence type="ECO:0000313" key="6">
    <source>
        <dbReference type="EMBL" id="BBP91902.1"/>
    </source>
</evidence>
<evidence type="ECO:0000259" key="5">
    <source>
        <dbReference type="PROSITE" id="PS50885"/>
    </source>
</evidence>
<evidence type="ECO:0000256" key="2">
    <source>
        <dbReference type="ARBA" id="ARBA00022475"/>
    </source>
</evidence>
<dbReference type="GO" id="GO:0005886">
    <property type="term" value="C:plasma membrane"/>
    <property type="evidence" value="ECO:0007669"/>
    <property type="project" value="UniProtKB-SubCell"/>
</dbReference>
<dbReference type="AlphaFoldDB" id="A0A5S9MGX9"/>
<organism evidence="6 7">
    <name type="scientific">Bacillus safensis</name>
    <dbReference type="NCBI Taxonomy" id="561879"/>
    <lineage>
        <taxon>Bacteria</taxon>
        <taxon>Bacillati</taxon>
        <taxon>Bacillota</taxon>
        <taxon>Bacilli</taxon>
        <taxon>Bacillales</taxon>
        <taxon>Bacillaceae</taxon>
        <taxon>Bacillus</taxon>
    </lineage>
</organism>
<keyword evidence="4" id="KW-0812">Transmembrane</keyword>
<dbReference type="PROSITE" id="PS50885">
    <property type="entry name" value="HAMP"/>
    <property type="match status" value="1"/>
</dbReference>
<dbReference type="Proteomes" id="UP000464658">
    <property type="component" value="Chromosome"/>
</dbReference>
<evidence type="ECO:0000256" key="3">
    <source>
        <dbReference type="ARBA" id="ARBA00023136"/>
    </source>
</evidence>
<keyword evidence="2" id="KW-1003">Cell membrane</keyword>
<dbReference type="Pfam" id="PF00672">
    <property type="entry name" value="HAMP"/>
    <property type="match status" value="1"/>
</dbReference>
<dbReference type="Gene3D" id="1.10.287.950">
    <property type="entry name" value="Methyl-accepting chemotaxis protein"/>
    <property type="match status" value="1"/>
</dbReference>
<reference evidence="6 7" key="1">
    <citation type="submission" date="2019-12" db="EMBL/GenBank/DDBJ databases">
        <title>Full genome sequence of a Bacillus safensis strain isolated from commercially available natto in Indonesia.</title>
        <authorList>
            <person name="Yoshida M."/>
            <person name="Uomi M."/>
            <person name="Waturangi D."/>
            <person name="Ekaputri J.J."/>
            <person name="Setiamarga D.H.E."/>
        </authorList>
    </citation>
    <scope>NUCLEOTIDE SEQUENCE [LARGE SCALE GENOMIC DNA]</scope>
    <source>
        <strain evidence="6 7">IDN1</strain>
    </source>
</reference>
<feature type="transmembrane region" description="Helical" evidence="4">
    <location>
        <begin position="74"/>
        <end position="97"/>
    </location>
</feature>
<dbReference type="SUPFAM" id="SSF158472">
    <property type="entry name" value="HAMP domain-like"/>
    <property type="match status" value="1"/>
</dbReference>